<evidence type="ECO:0000313" key="3">
    <source>
        <dbReference type="Proteomes" id="UP000248146"/>
    </source>
</evidence>
<dbReference type="InterPro" id="IPR036457">
    <property type="entry name" value="PPM-type-like_dom_sf"/>
</dbReference>
<dbReference type="OrthoDB" id="9805674at2"/>
<gene>
    <name evidence="2" type="ORF">DMO17_02585</name>
</gene>
<dbReference type="InterPro" id="IPR001932">
    <property type="entry name" value="PPM-type_phosphatase-like_dom"/>
</dbReference>
<dbReference type="SUPFAM" id="SSF81606">
    <property type="entry name" value="PP2C-like"/>
    <property type="match status" value="1"/>
</dbReference>
<name>A0A2V4L9J4_AQUAC</name>
<proteinExistence type="predicted"/>
<protein>
    <submittedName>
        <fullName evidence="2">Protein phosphatase 2C domain-containing protein</fullName>
    </submittedName>
</protein>
<evidence type="ECO:0000259" key="1">
    <source>
        <dbReference type="Pfam" id="PF13672"/>
    </source>
</evidence>
<organism evidence="2 3">
    <name type="scientific">Aquipseudomonas alcaligenes</name>
    <name type="common">Pseudomonas alcaligenes</name>
    <dbReference type="NCBI Taxonomy" id="43263"/>
    <lineage>
        <taxon>Bacteria</taxon>
        <taxon>Pseudomonadati</taxon>
        <taxon>Pseudomonadota</taxon>
        <taxon>Gammaproteobacteria</taxon>
        <taxon>Pseudomonadales</taxon>
        <taxon>Pseudomonadaceae</taxon>
        <taxon>Aquipseudomonas</taxon>
    </lineage>
</organism>
<evidence type="ECO:0000313" key="2">
    <source>
        <dbReference type="EMBL" id="PYC29639.1"/>
    </source>
</evidence>
<dbReference type="Gene3D" id="3.60.40.10">
    <property type="entry name" value="PPM-type phosphatase domain"/>
    <property type="match status" value="1"/>
</dbReference>
<reference evidence="2 3" key="1">
    <citation type="submission" date="2018-06" db="EMBL/GenBank/DDBJ databases">
        <title>Pseudomonas diversity within urban Lake Michigan freshwaters.</title>
        <authorList>
            <person name="Batrich M."/>
            <person name="Hatzopoulos T."/>
            <person name="Putonti C."/>
        </authorList>
    </citation>
    <scope>NUCLEOTIDE SEQUENCE [LARGE SCALE GENOMIC DNA]</scope>
    <source>
        <strain evidence="2 3">MB-090714</strain>
    </source>
</reference>
<sequence length="252" mass="27361">MSWEHVSASVAGTSHIEAGIPCQDRCVAFITHQESRPWLAIFVADGAGSAECAEQGAEMAIEAAQTYFDALMHEPEFGLSDLLAVEFIKTIRERVYSAAAAEGKNARDFACTFLGLISSDLGTLAFQVGDGGIVLDVGNGLELAIPPMGGEYANMTYFVTDEDAIDHLETKPFAGHVERAAVFSDGVQRLAINLVDQKPHEPFFAPFFGVLSTIDDAKRSQLEPALIRFLSSEEVNRRTDDDKSMVIAVWRG</sequence>
<accession>A0A2V4L9J4</accession>
<comment type="caution">
    <text evidence="2">The sequence shown here is derived from an EMBL/GenBank/DDBJ whole genome shotgun (WGS) entry which is preliminary data.</text>
</comment>
<dbReference type="AlphaFoldDB" id="A0A2V4L9J4"/>
<dbReference type="Pfam" id="PF13672">
    <property type="entry name" value="PP2C_2"/>
    <property type="match status" value="1"/>
</dbReference>
<dbReference type="Proteomes" id="UP000248146">
    <property type="component" value="Unassembled WGS sequence"/>
</dbReference>
<feature type="domain" description="PPM-type phosphatase" evidence="1">
    <location>
        <begin position="12"/>
        <end position="215"/>
    </location>
</feature>
<dbReference type="EMBL" id="QJRX01000001">
    <property type="protein sequence ID" value="PYC29639.1"/>
    <property type="molecule type" value="Genomic_DNA"/>
</dbReference>